<dbReference type="EC" id="3.1.3.7" evidence="4"/>
<dbReference type="GO" id="GO:0003676">
    <property type="term" value="F:nucleic acid binding"/>
    <property type="evidence" value="ECO:0007669"/>
    <property type="project" value="InterPro"/>
</dbReference>
<dbReference type="Proteomes" id="UP000094598">
    <property type="component" value="Chromosome"/>
</dbReference>
<gene>
    <name evidence="4" type="primary">nrnA</name>
    <name evidence="3" type="ORF">Maut_01282</name>
    <name evidence="4" type="ORF">MOOR_14920</name>
    <name evidence="5" type="ORF">MTAT_13150</name>
</gene>
<dbReference type="InterPro" id="IPR038763">
    <property type="entry name" value="DHH_sf"/>
</dbReference>
<dbReference type="EMBL" id="VCDX01000003">
    <property type="protein sequence ID" value="TYL13917.1"/>
    <property type="molecule type" value="Genomic_DNA"/>
</dbReference>
<accession>A0A1D7XA12</accession>
<evidence type="ECO:0000313" key="3">
    <source>
        <dbReference type="EMBL" id="AOQ23732.1"/>
    </source>
</evidence>
<name>A0A1D7XA12_NEOTH</name>
<evidence type="ECO:0000259" key="2">
    <source>
        <dbReference type="Pfam" id="PF02272"/>
    </source>
</evidence>
<reference evidence="5 8" key="3">
    <citation type="submission" date="2019-05" db="EMBL/GenBank/DDBJ databases">
        <title>Genome sequence of Moorella thermoacetica ATCC 33924.</title>
        <authorList>
            <person name="Poehlein A."/>
            <person name="Bengelsdorf F.R."/>
            <person name="Duerre P."/>
            <person name="Daniel R."/>
        </authorList>
    </citation>
    <scope>NUCLEOTIDE SEQUENCE [LARGE SCALE GENOMIC DNA]</scope>
    <source>
        <strain evidence="5 8">ATCC 33924</strain>
    </source>
</reference>
<reference evidence="4 7" key="1">
    <citation type="submission" date="2016-08" db="EMBL/GenBank/DDBJ databases">
        <title>Genome-based comparison of Moorella thermoacetic strains.</title>
        <authorList>
            <person name="Poehlein A."/>
            <person name="Bengelsdorf F.R."/>
            <person name="Esser C."/>
            <person name="Duerre P."/>
            <person name="Daniel R."/>
        </authorList>
    </citation>
    <scope>NUCLEOTIDE SEQUENCE [LARGE SCALE GENOMIC DNA]</scope>
    <source>
        <strain evidence="4 7">DSM 11768</strain>
    </source>
</reference>
<dbReference type="InterPro" id="IPR003156">
    <property type="entry name" value="DHHA1_dom"/>
</dbReference>
<evidence type="ECO:0000313" key="5">
    <source>
        <dbReference type="EMBL" id="TYL13917.1"/>
    </source>
</evidence>
<dbReference type="SUPFAM" id="SSF64182">
    <property type="entry name" value="DHH phosphoesterases"/>
    <property type="match status" value="1"/>
</dbReference>
<protein>
    <submittedName>
        <fullName evidence="4">Bifunctional oligoribonuclease and PAP phosphatase NrnA</fullName>
        <ecNumber evidence="4">3.1.-.-</ecNumber>
        <ecNumber evidence="4">3.1.3.7</ecNumber>
    </submittedName>
</protein>
<dbReference type="KEGG" id="mthz:MOTHA_c11000"/>
<evidence type="ECO:0000313" key="6">
    <source>
        <dbReference type="Proteomes" id="UP000094598"/>
    </source>
</evidence>
<dbReference type="InterPro" id="IPR001667">
    <property type="entry name" value="DDH_dom"/>
</dbReference>
<feature type="domain" description="DHHA1" evidence="2">
    <location>
        <begin position="236"/>
        <end position="314"/>
    </location>
</feature>
<dbReference type="Proteomes" id="UP000322283">
    <property type="component" value="Unassembled WGS sequence"/>
</dbReference>
<proteinExistence type="predicted"/>
<reference evidence="3 6" key="2">
    <citation type="submission" date="2016-08" db="EMBL/GenBank/DDBJ databases">
        <title>Moorella thermoacetica DSM 103132.</title>
        <authorList>
            <person name="Jendresen C.B."/>
            <person name="Redl S.M."/>
            <person name="Jensen T.O."/>
            <person name="Nielsen A.T."/>
        </authorList>
    </citation>
    <scope>NUCLEOTIDE SEQUENCE [LARGE SCALE GENOMIC DNA]</scope>
    <source>
        <strain evidence="3 6">DSM 103132</strain>
    </source>
</reference>
<dbReference type="Gene3D" id="3.90.1640.10">
    <property type="entry name" value="inorganic pyrophosphatase (n-terminal core)"/>
    <property type="match status" value="1"/>
</dbReference>
<dbReference type="EMBL" id="MIHH01000007">
    <property type="protein sequence ID" value="OIQ08831.1"/>
    <property type="molecule type" value="Genomic_DNA"/>
</dbReference>
<dbReference type="GO" id="GO:0008441">
    <property type="term" value="F:3'(2'),5'-bisphosphate nucleotidase activity"/>
    <property type="evidence" value="ECO:0007669"/>
    <property type="project" value="UniProtKB-EC"/>
</dbReference>
<evidence type="ECO:0000313" key="8">
    <source>
        <dbReference type="Proteomes" id="UP000322283"/>
    </source>
</evidence>
<evidence type="ECO:0000259" key="1">
    <source>
        <dbReference type="Pfam" id="PF01368"/>
    </source>
</evidence>
<sequence>MLMSEIGQIAAILATAREVAVATHIIPDGDCLGSMLGLTLALRKRGTSVIAINADPVPEMFQYLPGQETIIDPDQVTSMPPLLVMVDCTDMERAGKGFSNWQQRVEKIINIDHHVSNTRFGHLNLVDSRAAATAELIYAVLEQIPATFTPEVATCLYTALATDTGSFQYENCTARTLRLAASLLEKGADMPLIREHLWESKPLNSIRLLAATLPTLTLAYEGRVAWMTVSRAALEANGARPEHAEGLVNYPRSIAGVEVGMLFRELPDGKVKVSLRSKKIVDVNRVAALFGGGGHRRAAGCTLDGDLDTVVARVVAAAGEAL</sequence>
<feature type="domain" description="DDH" evidence="1">
    <location>
        <begin position="19"/>
        <end position="159"/>
    </location>
</feature>
<dbReference type="Gene3D" id="3.10.310.30">
    <property type="match status" value="1"/>
</dbReference>
<dbReference type="Pfam" id="PF02272">
    <property type="entry name" value="DHHA1"/>
    <property type="match status" value="1"/>
</dbReference>
<keyword evidence="8" id="KW-1185">Reference proteome</keyword>
<dbReference type="PATRIC" id="fig|1525.10.peg.1382"/>
<evidence type="ECO:0000313" key="7">
    <source>
        <dbReference type="Proteomes" id="UP000182743"/>
    </source>
</evidence>
<dbReference type="EMBL" id="CP017019">
    <property type="protein sequence ID" value="AOQ23732.1"/>
    <property type="molecule type" value="Genomic_DNA"/>
</dbReference>
<evidence type="ECO:0000313" key="4">
    <source>
        <dbReference type="EMBL" id="OIQ08831.1"/>
    </source>
</evidence>
<organism evidence="4 7">
    <name type="scientific">Neomoorella thermoacetica</name>
    <name type="common">Clostridium thermoaceticum</name>
    <dbReference type="NCBI Taxonomy" id="1525"/>
    <lineage>
        <taxon>Bacteria</taxon>
        <taxon>Bacillati</taxon>
        <taxon>Bacillota</taxon>
        <taxon>Clostridia</taxon>
        <taxon>Neomoorellales</taxon>
        <taxon>Neomoorellaceae</taxon>
        <taxon>Neomoorella</taxon>
    </lineage>
</organism>
<dbReference type="Proteomes" id="UP000182743">
    <property type="component" value="Unassembled WGS sequence"/>
</dbReference>
<keyword evidence="4" id="KW-0378">Hydrolase</keyword>
<dbReference type="EC" id="3.1.-.-" evidence="4"/>
<dbReference type="InterPro" id="IPR051319">
    <property type="entry name" value="Oligoribo/pAp-PDE_c-di-AMP_PDE"/>
</dbReference>
<dbReference type="PANTHER" id="PTHR47618">
    <property type="entry name" value="BIFUNCTIONAL OLIGORIBONUCLEASE AND PAP PHOSPHATASE NRNA"/>
    <property type="match status" value="1"/>
</dbReference>
<dbReference type="Pfam" id="PF01368">
    <property type="entry name" value="DHH"/>
    <property type="match status" value="1"/>
</dbReference>
<dbReference type="PANTHER" id="PTHR47618:SF1">
    <property type="entry name" value="BIFUNCTIONAL OLIGORIBONUCLEASE AND PAP PHOSPHATASE NRNA"/>
    <property type="match status" value="1"/>
</dbReference>
<dbReference type="AlphaFoldDB" id="A0A1D7XA12"/>
<dbReference type="OMA" id="NIDHHVS"/>